<keyword evidence="3" id="KW-1185">Reference proteome</keyword>
<feature type="region of interest" description="Disordered" evidence="1">
    <location>
        <begin position="237"/>
        <end position="304"/>
    </location>
</feature>
<sequence length="442" mass="47727">MILHALGVSSLCLPSETTVHQLFSVARHVGAIPDISLDPVLTAFLSVESRASLLHQYAALQRGMTPEHLAAFRSNLTGELGGSSRVRHGGVGVVALALSVLFDLVAKQVPEQQDATALLFGIRRSSRIGRILHGFLRQIPGVANDPERMAEATELNDNLLKLELIDHYERMTNKKRMSSEAMRQWLAGAAVHLHMRIHQVRLKSVPPGSAESLRLSYKTAFSQLVQDYASYLRRNVRETPPGVGAHRPTAARPGDGRVPEATASHHRTDSGTEREPSKANRGPVTPGLTEGQVGPARPQGPLDRAATAPHRLNLTTVANRAATPTGGSEGVLRHQGLTETDASPAAVPASGNSGGGGGAEHSTAAGEGLLVIEGTRNVSHSVQHRACESPVIEQALAVRLLDAQDLDEIRVFFQYSQQLFDHLLGQRGDFDLKIRWRKKNLN</sequence>
<dbReference type="EMBL" id="JANIIK010000048">
    <property type="protein sequence ID" value="KAJ3599142.1"/>
    <property type="molecule type" value="Genomic_DNA"/>
</dbReference>
<dbReference type="Proteomes" id="UP001148018">
    <property type="component" value="Unassembled WGS sequence"/>
</dbReference>
<organism evidence="2 3">
    <name type="scientific">Muraenolepis orangiensis</name>
    <name type="common">Patagonian moray cod</name>
    <dbReference type="NCBI Taxonomy" id="630683"/>
    <lineage>
        <taxon>Eukaryota</taxon>
        <taxon>Metazoa</taxon>
        <taxon>Chordata</taxon>
        <taxon>Craniata</taxon>
        <taxon>Vertebrata</taxon>
        <taxon>Euteleostomi</taxon>
        <taxon>Actinopterygii</taxon>
        <taxon>Neopterygii</taxon>
        <taxon>Teleostei</taxon>
        <taxon>Neoteleostei</taxon>
        <taxon>Acanthomorphata</taxon>
        <taxon>Zeiogadaria</taxon>
        <taxon>Gadariae</taxon>
        <taxon>Gadiformes</taxon>
        <taxon>Muraenolepidoidei</taxon>
        <taxon>Muraenolepididae</taxon>
        <taxon>Muraenolepis</taxon>
    </lineage>
</organism>
<gene>
    <name evidence="2" type="ORF">NHX12_033105</name>
</gene>
<name>A0A9Q0IG10_9TELE</name>
<comment type="caution">
    <text evidence="2">The sequence shown here is derived from an EMBL/GenBank/DDBJ whole genome shotgun (WGS) entry which is preliminary data.</text>
</comment>
<accession>A0A9Q0IG10</accession>
<feature type="compositionally biased region" description="Low complexity" evidence="1">
    <location>
        <begin position="342"/>
        <end position="351"/>
    </location>
</feature>
<evidence type="ECO:0000313" key="3">
    <source>
        <dbReference type="Proteomes" id="UP001148018"/>
    </source>
</evidence>
<reference evidence="2" key="1">
    <citation type="submission" date="2022-07" db="EMBL/GenBank/DDBJ databases">
        <title>Chromosome-level genome of Muraenolepis orangiensis.</title>
        <authorList>
            <person name="Kim J."/>
        </authorList>
    </citation>
    <scope>NUCLEOTIDE SEQUENCE</scope>
    <source>
        <strain evidence="2">KU_S4_2022</strain>
        <tissue evidence="2">Muscle</tissue>
    </source>
</reference>
<evidence type="ECO:0000256" key="1">
    <source>
        <dbReference type="SAM" id="MobiDB-lite"/>
    </source>
</evidence>
<feature type="region of interest" description="Disordered" evidence="1">
    <location>
        <begin position="340"/>
        <end position="363"/>
    </location>
</feature>
<dbReference type="AlphaFoldDB" id="A0A9Q0IG10"/>
<evidence type="ECO:0000313" key="2">
    <source>
        <dbReference type="EMBL" id="KAJ3599142.1"/>
    </source>
</evidence>
<protein>
    <submittedName>
        <fullName evidence="2">Uncharacterized protein</fullName>
    </submittedName>
</protein>
<proteinExistence type="predicted"/>
<feature type="compositionally biased region" description="Basic and acidic residues" evidence="1">
    <location>
        <begin position="266"/>
        <end position="278"/>
    </location>
</feature>
<dbReference type="OrthoDB" id="8677105at2759"/>